<organism evidence="4">
    <name type="scientific">Cuerna arida</name>
    <dbReference type="NCBI Taxonomy" id="1464854"/>
    <lineage>
        <taxon>Eukaryota</taxon>
        <taxon>Metazoa</taxon>
        <taxon>Ecdysozoa</taxon>
        <taxon>Arthropoda</taxon>
        <taxon>Hexapoda</taxon>
        <taxon>Insecta</taxon>
        <taxon>Pterygota</taxon>
        <taxon>Neoptera</taxon>
        <taxon>Paraneoptera</taxon>
        <taxon>Hemiptera</taxon>
        <taxon>Auchenorrhyncha</taxon>
        <taxon>Membracoidea</taxon>
        <taxon>Cicadellidae</taxon>
        <taxon>Cicadellinae</taxon>
        <taxon>Proconiini</taxon>
        <taxon>Cuerna</taxon>
    </lineage>
</organism>
<name>A0A1B6GBW5_9HEMI</name>
<evidence type="ECO:0000313" key="4">
    <source>
        <dbReference type="EMBL" id="JAS59793.1"/>
    </source>
</evidence>
<evidence type="ECO:0000256" key="1">
    <source>
        <dbReference type="SAM" id="MobiDB-lite"/>
    </source>
</evidence>
<evidence type="ECO:0000259" key="3">
    <source>
        <dbReference type="PROSITE" id="PS01186"/>
    </source>
</evidence>
<dbReference type="InterPro" id="IPR000742">
    <property type="entry name" value="EGF"/>
</dbReference>
<protein>
    <recommendedName>
        <fullName evidence="2 3">EGF-like domain-containing protein</fullName>
    </recommendedName>
</protein>
<feature type="non-terminal residue" evidence="4">
    <location>
        <position position="1"/>
    </location>
</feature>
<feature type="non-terminal residue" evidence="4">
    <location>
        <position position="159"/>
    </location>
</feature>
<dbReference type="EMBL" id="GECZ01009976">
    <property type="protein sequence ID" value="JAS59793.1"/>
    <property type="molecule type" value="Transcribed_RNA"/>
</dbReference>
<feature type="domain" description="EGF-like" evidence="2 3">
    <location>
        <begin position="1"/>
        <end position="12"/>
    </location>
</feature>
<accession>A0A1B6GBW5</accession>
<dbReference type="PROSITE" id="PS01186">
    <property type="entry name" value="EGF_2"/>
    <property type="match status" value="1"/>
</dbReference>
<feature type="region of interest" description="Disordered" evidence="1">
    <location>
        <begin position="138"/>
        <end position="159"/>
    </location>
</feature>
<sequence>CTCRTPYSGLYCDRTINSIMMRLYPEQVNAAVGEMIRFSCSYNSSEMLMIEFSEQFYPTYPSSVASLMKMDRNAPAQFHYWGGEKSLDTIIKPTHRMVSCYVKNADGEILGTLSSMINLGVASNKNADGQILGTLSSMINPDGGPRPTPGQPTISISIT</sequence>
<dbReference type="AlphaFoldDB" id="A0A1B6GBW5"/>
<gene>
    <name evidence="4" type="ORF">g.12088</name>
</gene>
<reference evidence="4" key="1">
    <citation type="submission" date="2015-11" db="EMBL/GenBank/DDBJ databases">
        <title>De novo transcriptome assembly of four potential Pierce s Disease insect vectors from Arizona vineyards.</title>
        <authorList>
            <person name="Tassone E.E."/>
        </authorList>
    </citation>
    <scope>NUCLEOTIDE SEQUENCE</scope>
</reference>
<evidence type="ECO:0000259" key="2">
    <source>
        <dbReference type="PROSITE" id="PS00022"/>
    </source>
</evidence>
<dbReference type="PROSITE" id="PS00022">
    <property type="entry name" value="EGF_1"/>
    <property type="match status" value="1"/>
</dbReference>
<proteinExistence type="predicted"/>